<organism evidence="1 2">
    <name type="scientific">Nesidiocoris tenuis</name>
    <dbReference type="NCBI Taxonomy" id="355587"/>
    <lineage>
        <taxon>Eukaryota</taxon>
        <taxon>Metazoa</taxon>
        <taxon>Ecdysozoa</taxon>
        <taxon>Arthropoda</taxon>
        <taxon>Hexapoda</taxon>
        <taxon>Insecta</taxon>
        <taxon>Pterygota</taxon>
        <taxon>Neoptera</taxon>
        <taxon>Paraneoptera</taxon>
        <taxon>Hemiptera</taxon>
        <taxon>Heteroptera</taxon>
        <taxon>Panheteroptera</taxon>
        <taxon>Cimicomorpha</taxon>
        <taxon>Miridae</taxon>
        <taxon>Dicyphina</taxon>
        <taxon>Nesidiocoris</taxon>
    </lineage>
</organism>
<dbReference type="Pfam" id="PF13975">
    <property type="entry name" value="gag-asp_proteas"/>
    <property type="match status" value="1"/>
</dbReference>
<proteinExistence type="predicted"/>
<reference evidence="1 2" key="1">
    <citation type="submission" date="2020-02" db="EMBL/GenBank/DDBJ databases">
        <authorList>
            <person name="Ferguson B K."/>
        </authorList>
    </citation>
    <scope>NUCLEOTIDE SEQUENCE [LARGE SCALE GENOMIC DNA]</scope>
</reference>
<dbReference type="GO" id="GO:0004190">
    <property type="term" value="F:aspartic-type endopeptidase activity"/>
    <property type="evidence" value="ECO:0007669"/>
    <property type="project" value="InterPro"/>
</dbReference>
<dbReference type="AlphaFoldDB" id="A0A6H5HK82"/>
<name>A0A6H5HK82_9HEMI</name>
<dbReference type="Proteomes" id="UP000479000">
    <property type="component" value="Unassembled WGS sequence"/>
</dbReference>
<accession>A0A6H5HK82</accession>
<protein>
    <recommendedName>
        <fullName evidence="3">Peptidase A2 domain-containing protein</fullName>
    </recommendedName>
</protein>
<evidence type="ECO:0000313" key="2">
    <source>
        <dbReference type="Proteomes" id="UP000479000"/>
    </source>
</evidence>
<feature type="non-terminal residue" evidence="1">
    <location>
        <position position="209"/>
    </location>
</feature>
<dbReference type="SUPFAM" id="SSF50630">
    <property type="entry name" value="Acid proteases"/>
    <property type="match status" value="1"/>
</dbReference>
<dbReference type="Gene3D" id="2.40.70.10">
    <property type="entry name" value="Acid Proteases"/>
    <property type="match status" value="1"/>
</dbReference>
<dbReference type="PROSITE" id="PS00141">
    <property type="entry name" value="ASP_PROTEASE"/>
    <property type="match status" value="1"/>
</dbReference>
<dbReference type="InterPro" id="IPR021109">
    <property type="entry name" value="Peptidase_aspartic_dom_sf"/>
</dbReference>
<dbReference type="EMBL" id="CADCXU010031547">
    <property type="protein sequence ID" value="CAB0017548.1"/>
    <property type="molecule type" value="Genomic_DNA"/>
</dbReference>
<dbReference type="GO" id="GO:0006508">
    <property type="term" value="P:proteolysis"/>
    <property type="evidence" value="ECO:0007669"/>
    <property type="project" value="InterPro"/>
</dbReference>
<dbReference type="OrthoDB" id="10060349at2759"/>
<keyword evidence="2" id="KW-1185">Reference proteome</keyword>
<sequence>MQARQGNTVFNEIDVEIGQIKLSALADTGASLSCINEKTWNKLKSVTPHVEEQCDITVTVGDSNQIHITRKTLIQIQISSYKWKFRFYIVPKLPADVLVGCDIIRRTRMILNLADSWYSFGFDRKRTKFPLRPKQIDGATLHSVTLDFEFFKNKYKDVLTPTLGLTHLVQHKIQLDEGAKLESKKITYHLPPPKLEILKSKIQDLLDKH</sequence>
<dbReference type="CDD" id="cd00303">
    <property type="entry name" value="retropepsin_like"/>
    <property type="match status" value="1"/>
</dbReference>
<dbReference type="InterPro" id="IPR001969">
    <property type="entry name" value="Aspartic_peptidase_AS"/>
</dbReference>
<evidence type="ECO:0000313" key="1">
    <source>
        <dbReference type="EMBL" id="CAB0017548.1"/>
    </source>
</evidence>
<evidence type="ECO:0008006" key="3">
    <source>
        <dbReference type="Google" id="ProtNLM"/>
    </source>
</evidence>
<gene>
    <name evidence="1" type="ORF">NTEN_LOCUS21540</name>
</gene>